<dbReference type="EMBL" id="BOVK01000018">
    <property type="protein sequence ID" value="GIQ68812.1"/>
    <property type="molecule type" value="Genomic_DNA"/>
</dbReference>
<dbReference type="GO" id="GO:0004620">
    <property type="term" value="F:phospholipase activity"/>
    <property type="evidence" value="ECO:0007669"/>
    <property type="project" value="UniProtKB-ARBA"/>
</dbReference>
<dbReference type="GO" id="GO:0016042">
    <property type="term" value="P:lipid catabolic process"/>
    <property type="evidence" value="ECO:0007669"/>
    <property type="project" value="UniProtKB-KW"/>
</dbReference>
<dbReference type="Proteomes" id="UP000677918">
    <property type="component" value="Unassembled WGS sequence"/>
</dbReference>
<keyword evidence="2" id="KW-0809">Transit peptide</keyword>
<proteinExistence type="predicted"/>
<dbReference type="SUPFAM" id="SSF53474">
    <property type="entry name" value="alpha/beta-Hydrolases"/>
    <property type="match status" value="1"/>
</dbReference>
<comment type="caution">
    <text evidence="6">The sequence shown here is derived from an EMBL/GenBank/DDBJ whole genome shotgun (WGS) entry which is preliminary data.</text>
</comment>
<dbReference type="AlphaFoldDB" id="A0A8J4M2D4"/>
<dbReference type="CDD" id="cd00519">
    <property type="entry name" value="Lipase_3"/>
    <property type="match status" value="1"/>
</dbReference>
<dbReference type="RefSeq" id="WP_213411531.1">
    <property type="nucleotide sequence ID" value="NZ_BOVK01000018.1"/>
</dbReference>
<evidence type="ECO:0000256" key="2">
    <source>
        <dbReference type="ARBA" id="ARBA00022946"/>
    </source>
</evidence>
<dbReference type="PANTHER" id="PTHR31403">
    <property type="entry name" value="PHOSPHOLIPASE A1-IBETA2, CHLOROPLASTIC"/>
    <property type="match status" value="1"/>
</dbReference>
<name>A0A8J4M2D4_9BACL</name>
<reference evidence="6" key="1">
    <citation type="submission" date="2021-04" db="EMBL/GenBank/DDBJ databases">
        <title>Draft genome sequence of Xylanibacillus composti strain K13.</title>
        <authorList>
            <person name="Uke A."/>
            <person name="Chhe C."/>
            <person name="Baramee S."/>
            <person name="Kosugi A."/>
        </authorList>
    </citation>
    <scope>NUCLEOTIDE SEQUENCE</scope>
    <source>
        <strain evidence="6">K13</strain>
    </source>
</reference>
<dbReference type="PANTHER" id="PTHR31403:SF7">
    <property type="entry name" value="PHOSPHOLIPASE A1-IGAMMA3, CHLOROPLASTIC"/>
    <property type="match status" value="1"/>
</dbReference>
<feature type="domain" description="Fungal lipase-type" evidence="5">
    <location>
        <begin position="85"/>
        <end position="225"/>
    </location>
</feature>
<organism evidence="6 7">
    <name type="scientific">Xylanibacillus composti</name>
    <dbReference type="NCBI Taxonomy" id="1572762"/>
    <lineage>
        <taxon>Bacteria</taxon>
        <taxon>Bacillati</taxon>
        <taxon>Bacillota</taxon>
        <taxon>Bacilli</taxon>
        <taxon>Bacillales</taxon>
        <taxon>Paenibacillaceae</taxon>
        <taxon>Xylanibacillus</taxon>
    </lineage>
</organism>
<evidence type="ECO:0000256" key="4">
    <source>
        <dbReference type="ARBA" id="ARBA00023098"/>
    </source>
</evidence>
<keyword evidence="4" id="KW-0443">Lipid metabolism</keyword>
<sequence>MDQQRQVKQEVQGQRSVWVEWGRMVQVAYEMYGTHKLSPATPENFPSGWRHVANLTMAPHVFSYKEKEFAGFIAQSLLHPLHYAVAIRGTESPLDWLSDLEFVLEPFHEVPDAGKTEKGFTDLYRSMTVHNVEASALEPEPEPLRRFVEKLPREAALAVTGHSLGAAIATLHALDAAQCLADVTCVTFASPRVGNHAFAKAFASRNIRHSRIFNHPDLVPKVPVELAGYLHVEPGYEISSLTSPIKHSVLCCHSLQTYLYLLGDPNADISSCRLRSS</sequence>
<evidence type="ECO:0000259" key="5">
    <source>
        <dbReference type="Pfam" id="PF01764"/>
    </source>
</evidence>
<dbReference type="Pfam" id="PF01764">
    <property type="entry name" value="Lipase_3"/>
    <property type="match status" value="1"/>
</dbReference>
<keyword evidence="3" id="KW-0442">Lipid degradation</keyword>
<keyword evidence="1" id="KW-0378">Hydrolase</keyword>
<evidence type="ECO:0000313" key="7">
    <source>
        <dbReference type="Proteomes" id="UP000677918"/>
    </source>
</evidence>
<dbReference type="InterPro" id="IPR002921">
    <property type="entry name" value="Fungal_lipase-type"/>
</dbReference>
<dbReference type="InterPro" id="IPR029058">
    <property type="entry name" value="AB_hydrolase_fold"/>
</dbReference>
<evidence type="ECO:0000256" key="1">
    <source>
        <dbReference type="ARBA" id="ARBA00022801"/>
    </source>
</evidence>
<gene>
    <name evidence="6" type="ORF">XYCOK13_16360</name>
</gene>
<protein>
    <submittedName>
        <fullName evidence="6">Lipase</fullName>
    </submittedName>
</protein>
<dbReference type="Gene3D" id="3.40.50.1820">
    <property type="entry name" value="alpha/beta hydrolase"/>
    <property type="match status" value="1"/>
</dbReference>
<evidence type="ECO:0000313" key="6">
    <source>
        <dbReference type="EMBL" id="GIQ68812.1"/>
    </source>
</evidence>
<keyword evidence="7" id="KW-1185">Reference proteome</keyword>
<evidence type="ECO:0000256" key="3">
    <source>
        <dbReference type="ARBA" id="ARBA00022963"/>
    </source>
</evidence>
<accession>A0A8J4M2D4</accession>